<evidence type="ECO:0000313" key="2">
    <source>
        <dbReference type="Proteomes" id="UP000324974"/>
    </source>
</evidence>
<dbReference type="RefSeq" id="WP_149111810.1">
    <property type="nucleotide sequence ID" value="NZ_CP042425.1"/>
</dbReference>
<reference evidence="2" key="1">
    <citation type="submission" date="2019-08" db="EMBL/GenBank/DDBJ databases">
        <title>Limnoglobus roseus gen. nov., sp. nov., a novel freshwater planctomycete with a giant genome from the family Gemmataceae.</title>
        <authorList>
            <person name="Kulichevskaya I.S."/>
            <person name="Naumoff D.G."/>
            <person name="Miroshnikov K."/>
            <person name="Ivanova A."/>
            <person name="Philippov D.A."/>
            <person name="Hakobyan A."/>
            <person name="Rijpstra I.C."/>
            <person name="Sinninghe Damste J.S."/>
            <person name="Liesack W."/>
            <person name="Dedysh S.N."/>
        </authorList>
    </citation>
    <scope>NUCLEOTIDE SEQUENCE [LARGE SCALE GENOMIC DNA]</scope>
    <source>
        <strain evidence="2">PX52</strain>
    </source>
</reference>
<name>A0A5C1AG94_9BACT</name>
<accession>A0A5C1AG94</accession>
<gene>
    <name evidence="1" type="ORF">PX52LOC_04149</name>
</gene>
<sequence>MFRYPKMPGPAGGKLEKCLAFEKYDGTNLHWEWHRDHGWHDFGTRSASYPMTPAGFADFRAKHTALGEATGIFQEQFAERLTPILQSQGEAFVAFTEFLGANSFAGLHKADDPKRLVLIDVFAVGTGFYDPWAFRELFGSLPVARVVYEGRFMGKFTEDVRAGKYAVAEGVVCKGGKGADVWMAKIKTNAFMQRLKAAFASDWEQYWE</sequence>
<dbReference type="EMBL" id="CP042425">
    <property type="protein sequence ID" value="QEL17167.1"/>
    <property type="molecule type" value="Genomic_DNA"/>
</dbReference>
<organism evidence="1 2">
    <name type="scientific">Limnoglobus roseus</name>
    <dbReference type="NCBI Taxonomy" id="2598579"/>
    <lineage>
        <taxon>Bacteria</taxon>
        <taxon>Pseudomonadati</taxon>
        <taxon>Planctomycetota</taxon>
        <taxon>Planctomycetia</taxon>
        <taxon>Gemmatales</taxon>
        <taxon>Gemmataceae</taxon>
        <taxon>Limnoglobus</taxon>
    </lineage>
</organism>
<dbReference type="OrthoDB" id="262835at2"/>
<dbReference type="KEGG" id="lrs:PX52LOC_04149"/>
<keyword evidence="2" id="KW-1185">Reference proteome</keyword>
<dbReference type="AlphaFoldDB" id="A0A5C1AG94"/>
<proteinExistence type="predicted"/>
<dbReference type="Proteomes" id="UP000324974">
    <property type="component" value="Chromosome"/>
</dbReference>
<protein>
    <submittedName>
        <fullName evidence="1">Uncharacterized protein</fullName>
    </submittedName>
</protein>
<evidence type="ECO:0000313" key="1">
    <source>
        <dbReference type="EMBL" id="QEL17167.1"/>
    </source>
</evidence>